<reference evidence="9 10" key="1">
    <citation type="submission" date="2014-02" db="EMBL/GenBank/DDBJ databases">
        <title>Genome sequence of Paenibacillus darwinianus reveals adaptive mechanisms for survival in Antarctic soils.</title>
        <authorList>
            <person name="Dsouza M."/>
            <person name="Taylor M.W."/>
            <person name="Turner S.J."/>
            <person name="Aislabie J."/>
        </authorList>
    </citation>
    <scope>NUCLEOTIDE SEQUENCE [LARGE SCALE GENOMIC DNA]</scope>
    <source>
        <strain evidence="9 10">CE1</strain>
    </source>
</reference>
<evidence type="ECO:0000259" key="8">
    <source>
        <dbReference type="Pfam" id="PF02108"/>
    </source>
</evidence>
<dbReference type="OrthoDB" id="19020at2"/>
<keyword evidence="5" id="KW-0653">Protein transport</keyword>
<keyword evidence="7" id="KW-0175">Coiled coil</keyword>
<keyword evidence="10" id="KW-1185">Reference proteome</keyword>
<accession>A0A9W5S397</accession>
<feature type="domain" description="Flagellar assembly protein FliH/Type III secretion system HrpE" evidence="8">
    <location>
        <begin position="132"/>
        <end position="259"/>
    </location>
</feature>
<protein>
    <submittedName>
        <fullName evidence="9">Flagellar biosynthesis protein</fullName>
    </submittedName>
</protein>
<evidence type="ECO:0000313" key="9">
    <source>
        <dbReference type="EMBL" id="EXX91384.1"/>
    </source>
</evidence>
<feature type="coiled-coil region" evidence="7">
    <location>
        <begin position="61"/>
        <end position="88"/>
    </location>
</feature>
<keyword evidence="9" id="KW-0966">Cell projection</keyword>
<proteinExistence type="inferred from homology"/>
<dbReference type="RefSeq" id="WP_036579236.1">
    <property type="nucleotide sequence ID" value="NZ_KK082138.1"/>
</dbReference>
<dbReference type="PANTHER" id="PTHR34982">
    <property type="entry name" value="YOP PROTEINS TRANSLOCATION PROTEIN L"/>
    <property type="match status" value="1"/>
</dbReference>
<evidence type="ECO:0000256" key="5">
    <source>
        <dbReference type="ARBA" id="ARBA00022927"/>
    </source>
</evidence>
<sequence length="282" mass="31955">MSNLIKSSYVVPLEDLRKLEATKQMLYLARLAEMGNSQQAAAEAPDEQTVSMKHQILRDAESFAEERLGQATAEIERMKRDAAEQIEAWWQERREQDLRLVEEARQSGFEQGFSEGAAHAQEETARQWDSRMQEARTLLEQAYRMKEQIIQEAEPFLVELSTAIAEKIIGKQLTVSPELSVELARKALSRRREQGAITLCVAPSQLQFVQAAREELSLAIDSQAELHILPDGSVKDQGCVVRSSFGSIDARIDTQLEEIKRELIQVALQSDERRRSDDRSAT</sequence>
<dbReference type="GO" id="GO:0005829">
    <property type="term" value="C:cytosol"/>
    <property type="evidence" value="ECO:0007669"/>
    <property type="project" value="TreeGrafter"/>
</dbReference>
<dbReference type="Proteomes" id="UP000053750">
    <property type="component" value="Unassembled WGS sequence"/>
</dbReference>
<dbReference type="InterPro" id="IPR051472">
    <property type="entry name" value="T3SS_Stator/FliH"/>
</dbReference>
<evidence type="ECO:0000256" key="4">
    <source>
        <dbReference type="ARBA" id="ARBA00022795"/>
    </source>
</evidence>
<keyword evidence="6" id="KW-1006">Bacterial flagellum protein export</keyword>
<dbReference type="GO" id="GO:0015031">
    <property type="term" value="P:protein transport"/>
    <property type="evidence" value="ECO:0007669"/>
    <property type="project" value="UniProtKB-KW"/>
</dbReference>
<comment type="function">
    <text evidence="1">Needed for flagellar regrowth and assembly.</text>
</comment>
<name>A0A9W5S397_9BACL</name>
<dbReference type="GO" id="GO:0044781">
    <property type="term" value="P:bacterial-type flagellum organization"/>
    <property type="evidence" value="ECO:0007669"/>
    <property type="project" value="UniProtKB-KW"/>
</dbReference>
<evidence type="ECO:0000256" key="3">
    <source>
        <dbReference type="ARBA" id="ARBA00022448"/>
    </source>
</evidence>
<keyword evidence="9" id="KW-0969">Cilium</keyword>
<dbReference type="PANTHER" id="PTHR34982:SF1">
    <property type="entry name" value="FLAGELLAR ASSEMBLY PROTEIN FLIH"/>
    <property type="match status" value="1"/>
</dbReference>
<dbReference type="Pfam" id="PF02108">
    <property type="entry name" value="FliH"/>
    <property type="match status" value="1"/>
</dbReference>
<keyword evidence="4" id="KW-1005">Bacterial flagellum biogenesis</keyword>
<evidence type="ECO:0000256" key="6">
    <source>
        <dbReference type="ARBA" id="ARBA00023225"/>
    </source>
</evidence>
<keyword evidence="3" id="KW-0813">Transport</keyword>
<dbReference type="AlphaFoldDB" id="A0A9W5S397"/>
<organism evidence="9 10">
    <name type="scientific">Paenibacillus darwinianus</name>
    <dbReference type="NCBI Taxonomy" id="1380763"/>
    <lineage>
        <taxon>Bacteria</taxon>
        <taxon>Bacillati</taxon>
        <taxon>Bacillota</taxon>
        <taxon>Bacilli</taxon>
        <taxon>Bacillales</taxon>
        <taxon>Paenibacillaceae</taxon>
        <taxon>Paenibacillus</taxon>
    </lineage>
</organism>
<evidence type="ECO:0000256" key="7">
    <source>
        <dbReference type="SAM" id="Coils"/>
    </source>
</evidence>
<comment type="caution">
    <text evidence="9">The sequence shown here is derived from an EMBL/GenBank/DDBJ whole genome shotgun (WGS) entry which is preliminary data.</text>
</comment>
<evidence type="ECO:0000256" key="1">
    <source>
        <dbReference type="ARBA" id="ARBA00003041"/>
    </source>
</evidence>
<gene>
    <name evidence="9" type="ORF">BG53_11640</name>
</gene>
<evidence type="ECO:0000313" key="10">
    <source>
        <dbReference type="Proteomes" id="UP000053750"/>
    </source>
</evidence>
<evidence type="ECO:0000256" key="2">
    <source>
        <dbReference type="ARBA" id="ARBA00006602"/>
    </source>
</evidence>
<comment type="similarity">
    <text evidence="2">Belongs to the FliH family.</text>
</comment>
<dbReference type="EMBL" id="JFHU01000032">
    <property type="protein sequence ID" value="EXX91384.1"/>
    <property type="molecule type" value="Genomic_DNA"/>
</dbReference>
<dbReference type="InterPro" id="IPR018035">
    <property type="entry name" value="Flagellar_FliH/T3SS_HrpE"/>
</dbReference>
<keyword evidence="9" id="KW-0282">Flagellum</keyword>